<name>A0ABD6EAN6_9BILA</name>
<dbReference type="AlphaFoldDB" id="A0ABD6EAN6"/>
<dbReference type="EMBL" id="JBGFUD010000123">
    <property type="protein sequence ID" value="MFH4973742.1"/>
    <property type="molecule type" value="Genomic_DNA"/>
</dbReference>
<reference evidence="2 3" key="1">
    <citation type="submission" date="2024-08" db="EMBL/GenBank/DDBJ databases">
        <title>Gnathostoma spinigerum genome.</title>
        <authorList>
            <person name="Gonzalez-Bertolin B."/>
            <person name="Monzon S."/>
            <person name="Zaballos A."/>
            <person name="Jimenez P."/>
            <person name="Dekumyoy P."/>
            <person name="Varona S."/>
            <person name="Cuesta I."/>
            <person name="Sumanam S."/>
            <person name="Adisakwattana P."/>
            <person name="Gasser R.B."/>
            <person name="Hernandez-Gonzalez A."/>
            <person name="Young N.D."/>
            <person name="Perteguer M.J."/>
        </authorList>
    </citation>
    <scope>NUCLEOTIDE SEQUENCE [LARGE SCALE GENOMIC DNA]</scope>
    <source>
        <strain evidence="2">AL3</strain>
        <tissue evidence="2">Liver</tissue>
    </source>
</reference>
<evidence type="ECO:0000256" key="1">
    <source>
        <dbReference type="SAM" id="MobiDB-lite"/>
    </source>
</evidence>
<feature type="compositionally biased region" description="Basic and acidic residues" evidence="1">
    <location>
        <begin position="517"/>
        <end position="535"/>
    </location>
</feature>
<organism evidence="2 3">
    <name type="scientific">Gnathostoma spinigerum</name>
    <dbReference type="NCBI Taxonomy" id="75299"/>
    <lineage>
        <taxon>Eukaryota</taxon>
        <taxon>Metazoa</taxon>
        <taxon>Ecdysozoa</taxon>
        <taxon>Nematoda</taxon>
        <taxon>Chromadorea</taxon>
        <taxon>Rhabditida</taxon>
        <taxon>Spirurina</taxon>
        <taxon>Gnathostomatomorpha</taxon>
        <taxon>Gnathostomatoidea</taxon>
        <taxon>Gnathostomatidae</taxon>
        <taxon>Gnathostoma</taxon>
    </lineage>
</organism>
<accession>A0ABD6EAN6</accession>
<gene>
    <name evidence="2" type="ORF">AB6A40_000451</name>
</gene>
<keyword evidence="3" id="KW-1185">Reference proteome</keyword>
<dbReference type="Proteomes" id="UP001608902">
    <property type="component" value="Unassembled WGS sequence"/>
</dbReference>
<evidence type="ECO:0000313" key="2">
    <source>
        <dbReference type="EMBL" id="MFH4973742.1"/>
    </source>
</evidence>
<comment type="caution">
    <text evidence="2">The sequence shown here is derived from an EMBL/GenBank/DDBJ whole genome shotgun (WGS) entry which is preliminary data.</text>
</comment>
<proteinExistence type="predicted"/>
<protein>
    <recommendedName>
        <fullName evidence="4">Pre-rRNA-processing protein RIX1 N-terminal domain-containing protein</fullName>
    </recommendedName>
</protein>
<evidence type="ECO:0000313" key="3">
    <source>
        <dbReference type="Proteomes" id="UP001608902"/>
    </source>
</evidence>
<sequence>MDAKIKELYVADRVRKNAISLTDFFGQRTELTSVRNNEVEISWLALAKVIEQCDSETLRAIISRLQKKLIHAAKQPMSLAILYFLNSVITHVPSMRQHNTNTFCSLLCSAVDFAVESDSLEAIGLVADVFAQFAGDKYERVLLESLECCLSSLHVETVPVEESIQFNTCNQQRLRTSFAVCVFTIHSAKLELLSSGLAVDVFSWLAMARRVLELDVEALHDVVFTWLNKLIVRSGSAIQIAHTLISSLFIDFLCARPTFYKSLSCFVSRLSPSSLIVDNFKQICDSARRPLHEQVYGDEYAEAVSSVIENCVFLVSVPLLKQLQRTTCLEVLRYPQSSPCLRLLCAFLSIQHELVPIPIQVAQSVFCRFGNVDAKSKRLLEWGRSLCGCISRPQIQSIVPRDKWTTLNSEFERIELETTNTVKKACGVECACQTDEINEVEQTMMYTRTQKDENEDDVMTNHMEMGENDELRCRDIVGNIDRQRVESKMKKKKRKKKKKSKQSGTAEEMNQEVSEGPPEKKTVMDVSDVSDREPKQASVPVESSDSKIEEFMADFVES</sequence>
<evidence type="ECO:0008006" key="4">
    <source>
        <dbReference type="Google" id="ProtNLM"/>
    </source>
</evidence>
<feature type="region of interest" description="Disordered" evidence="1">
    <location>
        <begin position="484"/>
        <end position="558"/>
    </location>
</feature>
<feature type="compositionally biased region" description="Basic residues" evidence="1">
    <location>
        <begin position="489"/>
        <end position="501"/>
    </location>
</feature>